<reference evidence="1" key="1">
    <citation type="submission" date="2024-02" db="EMBL/GenBank/DDBJ databases">
        <title>Metagenome Assembled Genome of Zalaria obscura JY119.</title>
        <authorList>
            <person name="Vighnesh L."/>
            <person name="Jagadeeshwari U."/>
            <person name="Venkata Ramana C."/>
            <person name="Sasikala C."/>
        </authorList>
    </citation>
    <scope>NUCLEOTIDE SEQUENCE</scope>
    <source>
        <strain evidence="1">JY119</strain>
    </source>
</reference>
<dbReference type="EMBL" id="JAMKPW020000013">
    <property type="protein sequence ID" value="KAK8211605.1"/>
    <property type="molecule type" value="Genomic_DNA"/>
</dbReference>
<gene>
    <name evidence="1" type="ORF">M8818_003260</name>
</gene>
<protein>
    <submittedName>
        <fullName evidence="1">Uncharacterized protein</fullName>
    </submittedName>
</protein>
<name>A0ACC3SG30_9PEZI</name>
<evidence type="ECO:0000313" key="1">
    <source>
        <dbReference type="EMBL" id="KAK8211605.1"/>
    </source>
</evidence>
<organism evidence="1 2">
    <name type="scientific">Zalaria obscura</name>
    <dbReference type="NCBI Taxonomy" id="2024903"/>
    <lineage>
        <taxon>Eukaryota</taxon>
        <taxon>Fungi</taxon>
        <taxon>Dikarya</taxon>
        <taxon>Ascomycota</taxon>
        <taxon>Pezizomycotina</taxon>
        <taxon>Dothideomycetes</taxon>
        <taxon>Dothideomycetidae</taxon>
        <taxon>Dothideales</taxon>
        <taxon>Zalariaceae</taxon>
        <taxon>Zalaria</taxon>
    </lineage>
</organism>
<comment type="caution">
    <text evidence="1">The sequence shown here is derived from an EMBL/GenBank/DDBJ whole genome shotgun (WGS) entry which is preliminary data.</text>
</comment>
<keyword evidence="2" id="KW-1185">Reference proteome</keyword>
<proteinExistence type="predicted"/>
<sequence length="301" mass="33044">MRGDLCRLIYEASNHRAKYIFDATIESFHQSDSAVEVRFADGRTDHFDLLVGADGQGSRTRKLLVGPDADGFLPLGGSYMGYFTIPRPVKEGEEYIATMYIAPGRRFIMTRRHSPHEMQVYLACSTNSEDLKNARGDVKVQKEILTELFQGAGWQTEEILKALNESDDVYLETQGLVKVGAWSQGRVVLVGDAAYCPSANTGMGTTSAMVGAYILAGEIGRHCGSSDEDNTDSGKGLATALEAYDRKFRPFMDQVQKGISKDNYGGMPSSAFGVAIWNWAIGLAALLRLNVFGEWILKEKG</sequence>
<accession>A0ACC3SG30</accession>
<evidence type="ECO:0000313" key="2">
    <source>
        <dbReference type="Proteomes" id="UP001320706"/>
    </source>
</evidence>
<dbReference type="Proteomes" id="UP001320706">
    <property type="component" value="Unassembled WGS sequence"/>
</dbReference>